<dbReference type="CDD" id="cd04179">
    <property type="entry name" value="DPM_DPG-synthase_like"/>
    <property type="match status" value="1"/>
</dbReference>
<sequence>MKKFAILIPAYEPDHKLFNLIHQIKLNSYLKASPIILVDDGSGRSFDTIFNELDSTTHLIRYDENKGKGFALKTGFKYLLSNIKDVDAVVTIDSDGQHTVNDTVNCLKKYENNSSGTPLILGVRNFGRDIPARSKLGNIMTRYIVRFSLGLEISDTQTGLRVIPSKYLENLLFLEGNRYEYEMQMLLFAKENKLQIIEVPIETIYINENESSHFNPVIDSIKIYSTFFKFIFSSMSSFFIDIFVFSIIIYAFKNLSIDKIYVASFLSRFISSLFNFLVNRSFVFREGNKVSLIKYFLLVIIQISFSASLISLGIVLLPKAQITLMKVIVDLVLFLFSYQIQKKFIFVNKMES</sequence>
<organism evidence="8 9">
    <name type="scientific">Lactococcus cremoris subsp. tructae</name>
    <dbReference type="NCBI Taxonomy" id="542833"/>
    <lineage>
        <taxon>Bacteria</taxon>
        <taxon>Bacillati</taxon>
        <taxon>Bacillota</taxon>
        <taxon>Bacilli</taxon>
        <taxon>Lactobacillales</taxon>
        <taxon>Streptococcaceae</taxon>
        <taxon>Lactococcus</taxon>
    </lineage>
</organism>
<evidence type="ECO:0000256" key="1">
    <source>
        <dbReference type="ARBA" id="ARBA00004141"/>
    </source>
</evidence>
<feature type="transmembrane region" description="Helical" evidence="5">
    <location>
        <begin position="230"/>
        <end position="252"/>
    </location>
</feature>
<dbReference type="EMBL" id="JXKC01000015">
    <property type="protein sequence ID" value="PCS16244.1"/>
    <property type="molecule type" value="Genomic_DNA"/>
</dbReference>
<dbReference type="PANTHER" id="PTHR10859">
    <property type="entry name" value="GLYCOSYL TRANSFERASE"/>
    <property type="match status" value="1"/>
</dbReference>
<feature type="domain" description="GtrA/DPMS transmembrane" evidence="7">
    <location>
        <begin position="229"/>
        <end position="346"/>
    </location>
</feature>
<dbReference type="RefSeq" id="WP_096816567.1">
    <property type="nucleotide sequence ID" value="NZ_JXKC01000015.1"/>
</dbReference>
<dbReference type="GO" id="GO:0016020">
    <property type="term" value="C:membrane"/>
    <property type="evidence" value="ECO:0007669"/>
    <property type="project" value="UniProtKB-SubCell"/>
</dbReference>
<evidence type="ECO:0000259" key="7">
    <source>
        <dbReference type="Pfam" id="PF04138"/>
    </source>
</evidence>
<dbReference type="AlphaFoldDB" id="A0A2A5SQ22"/>
<dbReference type="Pfam" id="PF00535">
    <property type="entry name" value="Glycos_transf_2"/>
    <property type="match status" value="1"/>
</dbReference>
<keyword evidence="3 5" id="KW-1133">Transmembrane helix</keyword>
<keyword evidence="8" id="KW-0808">Transferase</keyword>
<keyword evidence="4 5" id="KW-0472">Membrane</keyword>
<accession>A0A2A5SQ22</accession>
<feature type="domain" description="Glycosyltransferase 2-like" evidence="6">
    <location>
        <begin position="6"/>
        <end position="169"/>
    </location>
</feature>
<keyword evidence="2 5" id="KW-0812">Transmembrane</keyword>
<dbReference type="InterPro" id="IPR007267">
    <property type="entry name" value="GtrA_DPMS_TM"/>
</dbReference>
<comment type="caution">
    <text evidence="8">The sequence shown here is derived from an EMBL/GenBank/DDBJ whole genome shotgun (WGS) entry which is preliminary data.</text>
</comment>
<dbReference type="PANTHER" id="PTHR10859:SF114">
    <property type="entry name" value="DOLICHOL-PHOSPHATE MANNOSYLTRANSFERASE"/>
    <property type="match status" value="1"/>
</dbReference>
<proteinExistence type="predicted"/>
<feature type="transmembrane region" description="Helical" evidence="5">
    <location>
        <begin position="322"/>
        <end position="340"/>
    </location>
</feature>
<dbReference type="InterPro" id="IPR001173">
    <property type="entry name" value="Glyco_trans_2-like"/>
</dbReference>
<evidence type="ECO:0000256" key="5">
    <source>
        <dbReference type="SAM" id="Phobius"/>
    </source>
</evidence>
<evidence type="ECO:0000313" key="8">
    <source>
        <dbReference type="EMBL" id="PCS16244.1"/>
    </source>
</evidence>
<dbReference type="GO" id="GO:0000271">
    <property type="term" value="P:polysaccharide biosynthetic process"/>
    <property type="evidence" value="ECO:0007669"/>
    <property type="project" value="InterPro"/>
</dbReference>
<reference evidence="8 9" key="1">
    <citation type="submission" date="2014-12" db="EMBL/GenBank/DDBJ databases">
        <title>Draft genome sequences of 10 type strains of Lactococcus.</title>
        <authorList>
            <person name="Sun Z."/>
            <person name="Zhong Z."/>
            <person name="Liu W."/>
            <person name="Zhang W."/>
            <person name="Zhang H."/>
        </authorList>
    </citation>
    <scope>NUCLEOTIDE SEQUENCE [LARGE SCALE GENOMIC DNA]</scope>
    <source>
        <strain evidence="8 9">DSM 21502</strain>
    </source>
</reference>
<evidence type="ECO:0000256" key="4">
    <source>
        <dbReference type="ARBA" id="ARBA00023136"/>
    </source>
</evidence>
<evidence type="ECO:0000256" key="2">
    <source>
        <dbReference type="ARBA" id="ARBA00022692"/>
    </source>
</evidence>
<evidence type="ECO:0000313" key="9">
    <source>
        <dbReference type="Proteomes" id="UP000218711"/>
    </source>
</evidence>
<dbReference type="Pfam" id="PF04138">
    <property type="entry name" value="GtrA_DPMS_TM"/>
    <property type="match status" value="1"/>
</dbReference>
<dbReference type="Proteomes" id="UP000218711">
    <property type="component" value="Unassembled WGS sequence"/>
</dbReference>
<evidence type="ECO:0000256" key="3">
    <source>
        <dbReference type="ARBA" id="ARBA00022989"/>
    </source>
</evidence>
<comment type="subcellular location">
    <subcellularLocation>
        <location evidence="1">Membrane</location>
        <topology evidence="1">Multi-pass membrane protein</topology>
    </subcellularLocation>
</comment>
<dbReference type="SUPFAM" id="SSF53448">
    <property type="entry name" value="Nucleotide-diphospho-sugar transferases"/>
    <property type="match status" value="1"/>
</dbReference>
<gene>
    <name evidence="8" type="ORF">RU92_GL001105</name>
</gene>
<dbReference type="GO" id="GO:0016740">
    <property type="term" value="F:transferase activity"/>
    <property type="evidence" value="ECO:0007669"/>
    <property type="project" value="UniProtKB-KW"/>
</dbReference>
<protein>
    <submittedName>
        <fullName evidence="8">Glycosyltransferase, group 2 family protein</fullName>
    </submittedName>
</protein>
<dbReference type="InterPro" id="IPR029044">
    <property type="entry name" value="Nucleotide-diphossugar_trans"/>
</dbReference>
<dbReference type="GO" id="GO:0006487">
    <property type="term" value="P:protein N-linked glycosylation"/>
    <property type="evidence" value="ECO:0007669"/>
    <property type="project" value="TreeGrafter"/>
</dbReference>
<feature type="transmembrane region" description="Helical" evidence="5">
    <location>
        <begin position="295"/>
        <end position="316"/>
    </location>
</feature>
<name>A0A2A5SQ22_LACLC</name>
<evidence type="ECO:0000259" key="6">
    <source>
        <dbReference type="Pfam" id="PF00535"/>
    </source>
</evidence>
<dbReference type="Gene3D" id="3.90.550.10">
    <property type="entry name" value="Spore Coat Polysaccharide Biosynthesis Protein SpsA, Chain A"/>
    <property type="match status" value="1"/>
</dbReference>